<evidence type="ECO:0000256" key="1">
    <source>
        <dbReference type="ARBA" id="ARBA00022737"/>
    </source>
</evidence>
<proteinExistence type="predicted"/>
<evidence type="ECO:0000313" key="5">
    <source>
        <dbReference type="EMBL" id="KAB1645841.1"/>
    </source>
</evidence>
<evidence type="ECO:0000313" key="6">
    <source>
        <dbReference type="Proteomes" id="UP000479639"/>
    </source>
</evidence>
<feature type="compositionally biased region" description="Acidic residues" evidence="2">
    <location>
        <begin position="65"/>
        <end position="106"/>
    </location>
</feature>
<feature type="region of interest" description="Disordered" evidence="2">
    <location>
        <begin position="1329"/>
        <end position="1353"/>
    </location>
</feature>
<feature type="domain" description="MBG" evidence="4">
    <location>
        <begin position="1240"/>
        <end position="1312"/>
    </location>
</feature>
<organism evidence="5 6">
    <name type="scientific">Adlercreutzia muris</name>
    <dbReference type="NCBI Taxonomy" id="1796610"/>
    <lineage>
        <taxon>Bacteria</taxon>
        <taxon>Bacillati</taxon>
        <taxon>Actinomycetota</taxon>
        <taxon>Coriobacteriia</taxon>
        <taxon>Eggerthellales</taxon>
        <taxon>Eggerthellaceae</taxon>
        <taxon>Adlercreutzia</taxon>
    </lineage>
</organism>
<name>A0A7C8BS36_9ACTN</name>
<keyword evidence="1" id="KW-0677">Repeat</keyword>
<gene>
    <name evidence="5" type="ORF">F8D48_07705</name>
</gene>
<dbReference type="Pfam" id="PF06458">
    <property type="entry name" value="MucBP"/>
    <property type="match status" value="2"/>
</dbReference>
<feature type="compositionally biased region" description="Acidic residues" evidence="2">
    <location>
        <begin position="117"/>
        <end position="134"/>
    </location>
</feature>
<dbReference type="InterPro" id="IPR041286">
    <property type="entry name" value="MBG_2"/>
</dbReference>
<dbReference type="Pfam" id="PF18676">
    <property type="entry name" value="MBG_2"/>
    <property type="match status" value="2"/>
</dbReference>
<feature type="domain" description="MucBP" evidence="3">
    <location>
        <begin position="446"/>
        <end position="514"/>
    </location>
</feature>
<accession>A0A7C8BS36</accession>
<evidence type="ECO:0000259" key="4">
    <source>
        <dbReference type="Pfam" id="PF18676"/>
    </source>
</evidence>
<sequence length="1353" mass="145318">MRSMRAIARFMDARNTAEGKFLSVLLSVLLVFSFLNVTMFTDLANADDEVALGAATEIVAEIEDDGEVEEAEEAPEAPESPEADAPEAPADEPAEEPSDPVGDDAIEPVPSAPSESDPVEEVTCEGDSGSEGDAVEAPAAADDARAAELNLNAVGERGKKPELSEQNVYVYLQLTGDGVDEFVKDLSIKPNGHGYYTIGVIKAMLPTPTKSMLSTDNAENNYIGDYGEAVRAALRSGIDRWADNAGVDISGIPPEQWNKLIVSNGADRYVNSGTYTWHLDGYMKVENAINYEVRHINEDGNEIEQSESGTTRVGTKITAENHRRSIDGYTYSSEKTQAANGGNEFIEIARGKDNVLTLVYERNTYDVTFDPGEQGTFAPQVTKGIEHGAATPAPPVPTGAPGYRFMGWDPAVADQVTKDATYVAQWAREYRVVYEWTGLPADKVFYDEAGREVTPTLPVDASTYTKGESYQVKEAAVTKVYTHDEFGNRNATYRLSSWYDPENGIMPEADVTVTATWEATPISVPTWNITYQWKGDAPAAAKLPVDSKTYRNNEPFEVEANFFKGCTVNETDAYGNTTGVWTFNGWDTESGRITDDLTIGGSWSYKPQDVPRYNVFYQWTGLPKGEAFYNAAGNEAAPMLPLNLGGLVKGQPFTVDAALPGTELFTHDEFGNVNARYTLGNWNLTGEQTMGEGDVAITAQWTREKISVPKVEVRYVYTNGMNGTPQHAPQPPKNKTYVLNQPLDSVAVPTLEGWEFSGWSIDANEGYTITTEDVRAGVVEITGTWTPLTEGLDAVGYRGVYDGAPHNVAALGLLPDDEVFYRIGGLVAQNRFTNATVTSSNPQGTIVEVVAVRDGVEIWSKNVSVAIAKRPVKIKGEGWAAPQVYTGEEYATTAYTAEQRNGDRGLVSHAKVSGLTYDLAGTAAGSYTGSFGGQVLIKLGTGENVTGNYEVELVHGGLTIEAKNLTDPDVNPEEPTEAAFTVQYESTKVYNGTEQKPEASDILVTDHETGFQLVPGVDYGVYYRPANGVATTPADFVNAGETTIVVYGMGNYQGQFELPYEIIPAPLTVSAAYASKVFGEDDPEFTWTVEGLFSQNGVLDAMGAVTVSRSTGEENAGLYEDELVPAVAEEDRNSNYTYEFVPADFRILQDDENDVVIDGINDVASQSIVKTYDGEVVAIEATAARPEGSTLEYSVDGGEWGAEVPTFLNAGVYEVAVRATNPNYETVEKTVTVVINRAPVTVTAVASGKYFGAADPSLTATVTGLVAGESESLIDYVVAREAGEAVGEYAIVPAGLAIQGNYAVTYETAPFTIAAAPVAPPTVTPNPVNPPTVPTVPTVPTPAPGPAAPAATP</sequence>
<feature type="region of interest" description="Disordered" evidence="2">
    <location>
        <begin position="65"/>
        <end position="141"/>
    </location>
</feature>
<dbReference type="Proteomes" id="UP000479639">
    <property type="component" value="Unassembled WGS sequence"/>
</dbReference>
<protein>
    <submittedName>
        <fullName evidence="5">Uncharacterized protein</fullName>
    </submittedName>
</protein>
<evidence type="ECO:0000256" key="2">
    <source>
        <dbReference type="SAM" id="MobiDB-lite"/>
    </source>
</evidence>
<evidence type="ECO:0000259" key="3">
    <source>
        <dbReference type="Pfam" id="PF06458"/>
    </source>
</evidence>
<feature type="domain" description="MBG" evidence="4">
    <location>
        <begin position="1067"/>
        <end position="1145"/>
    </location>
</feature>
<dbReference type="EMBL" id="WAJS01000022">
    <property type="protein sequence ID" value="KAB1645841.1"/>
    <property type="molecule type" value="Genomic_DNA"/>
</dbReference>
<feature type="non-terminal residue" evidence="5">
    <location>
        <position position="1353"/>
    </location>
</feature>
<comment type="caution">
    <text evidence="5">The sequence shown here is derived from an EMBL/GenBank/DDBJ whole genome shotgun (WGS) entry which is preliminary data.</text>
</comment>
<keyword evidence="6" id="KW-1185">Reference proteome</keyword>
<dbReference type="Gene3D" id="3.10.20.320">
    <property type="entry name" value="Putative peptidoglycan bound protein (lpxtg motif)"/>
    <property type="match status" value="1"/>
</dbReference>
<dbReference type="InterPro" id="IPR009459">
    <property type="entry name" value="MucBP_dom"/>
</dbReference>
<reference evidence="5 6" key="1">
    <citation type="submission" date="2019-09" db="EMBL/GenBank/DDBJ databases">
        <title>Whole genome shotgun sequencing (WGS) of Ellagibacter isourolithinifaciens DSM 104140(T) and Adlercreutzia muris DSM 29508(T).</title>
        <authorList>
            <person name="Stoll D.A."/>
            <person name="Danylec N."/>
            <person name="Huch M."/>
        </authorList>
    </citation>
    <scope>NUCLEOTIDE SEQUENCE [LARGE SCALE GENOMIC DNA]</scope>
    <source>
        <strain evidence="5 6">DSM 29508</strain>
    </source>
</reference>
<feature type="domain" description="MucBP" evidence="3">
    <location>
        <begin position="293"/>
        <end position="340"/>
    </location>
</feature>